<feature type="transmembrane region" description="Helical" evidence="1">
    <location>
        <begin position="36"/>
        <end position="57"/>
    </location>
</feature>
<dbReference type="AlphaFoldDB" id="A0A1I3XY54"/>
<dbReference type="InterPro" id="IPR036259">
    <property type="entry name" value="MFS_trans_sf"/>
</dbReference>
<evidence type="ECO:0000256" key="1">
    <source>
        <dbReference type="SAM" id="Phobius"/>
    </source>
</evidence>
<accession>A0A1I3XY54</accession>
<feature type="transmembrane region" description="Helical" evidence="1">
    <location>
        <begin position="6"/>
        <end position="24"/>
    </location>
</feature>
<keyword evidence="1" id="KW-0812">Transmembrane</keyword>
<dbReference type="RefSeq" id="WP_218141252.1">
    <property type="nucleotide sequence ID" value="NZ_BMYN01000013.1"/>
</dbReference>
<organism evidence="2 3">
    <name type="scientific">Marinobacter persicus</name>
    <dbReference type="NCBI Taxonomy" id="930118"/>
    <lineage>
        <taxon>Bacteria</taxon>
        <taxon>Pseudomonadati</taxon>
        <taxon>Pseudomonadota</taxon>
        <taxon>Gammaproteobacteria</taxon>
        <taxon>Pseudomonadales</taxon>
        <taxon>Marinobacteraceae</taxon>
        <taxon>Marinobacter</taxon>
    </lineage>
</organism>
<reference evidence="2 3" key="1">
    <citation type="submission" date="2016-10" db="EMBL/GenBank/DDBJ databases">
        <authorList>
            <person name="de Groot N.N."/>
        </authorList>
    </citation>
    <scope>NUCLEOTIDE SEQUENCE [LARGE SCALE GENOMIC DNA]</scope>
    <source>
        <strain evidence="2 3">IBRC-M 10445</strain>
    </source>
</reference>
<sequence length="67" mass="7071">MGEQQGGAAGILQPLAMQTIFLVFPIAGRLTDKTPAYATVMVGLAVFAVSSFLMTGVDTNTSFWLFA</sequence>
<protein>
    <recommendedName>
        <fullName evidence="4">MFS transporter</fullName>
    </recommendedName>
</protein>
<proteinExistence type="predicted"/>
<dbReference type="EMBL" id="FOSC01000013">
    <property type="protein sequence ID" value="SFK24474.1"/>
    <property type="molecule type" value="Genomic_DNA"/>
</dbReference>
<keyword evidence="1" id="KW-0472">Membrane</keyword>
<dbReference type="SUPFAM" id="SSF103473">
    <property type="entry name" value="MFS general substrate transporter"/>
    <property type="match status" value="1"/>
</dbReference>
<dbReference type="Proteomes" id="UP000199445">
    <property type="component" value="Unassembled WGS sequence"/>
</dbReference>
<keyword evidence="1" id="KW-1133">Transmembrane helix</keyword>
<gene>
    <name evidence="2" type="ORF">SAMN05216429_1133</name>
</gene>
<evidence type="ECO:0000313" key="2">
    <source>
        <dbReference type="EMBL" id="SFK24474.1"/>
    </source>
</evidence>
<evidence type="ECO:0008006" key="4">
    <source>
        <dbReference type="Google" id="ProtNLM"/>
    </source>
</evidence>
<name>A0A1I3XY54_9GAMM</name>
<evidence type="ECO:0000313" key="3">
    <source>
        <dbReference type="Proteomes" id="UP000199445"/>
    </source>
</evidence>
<keyword evidence="3" id="KW-1185">Reference proteome</keyword>